<proteinExistence type="predicted"/>
<dbReference type="RefSeq" id="WP_185141550.1">
    <property type="nucleotide sequence ID" value="NZ_JACJVP010000006.1"/>
</dbReference>
<sequence length="295" mass="32144">MKSMISAKGSCILRIQSIIANLKSAERRVANYILQNAELVTTITMDELAAASESSYSTVDRLCRKLGYSGFRELKSSLMYDVFNNNNVGTIIQNISVGQETSTQGICENVYGLAFKVLEDSLAIMDISVIEVVVQQIVKANKLCFIGAGSSGLSARYAYSRFFRIGLNCTSDIDSTLYTMQAALLTQGDLLFVISSSGRTENAVEAARLAKKNGATVVGLSDYAITPLSKTCDYNLFTTSRNANMFLNIDMPLITGQITIIDLLYMCTCVSLGESASINYEKTINTANQEKTKNS</sequence>
<dbReference type="PANTHER" id="PTHR30514">
    <property type="entry name" value="GLUCOKINASE"/>
    <property type="match status" value="1"/>
</dbReference>
<dbReference type="Gene3D" id="1.10.10.10">
    <property type="entry name" value="Winged helix-like DNA-binding domain superfamily/Winged helix DNA-binding domain"/>
    <property type="match status" value="1"/>
</dbReference>
<accession>A0A7X0RMQ3</accession>
<evidence type="ECO:0000313" key="6">
    <source>
        <dbReference type="EMBL" id="MBB6670123.1"/>
    </source>
</evidence>
<dbReference type="PROSITE" id="PS51464">
    <property type="entry name" value="SIS"/>
    <property type="match status" value="1"/>
</dbReference>
<dbReference type="GO" id="GO:0003700">
    <property type="term" value="F:DNA-binding transcription factor activity"/>
    <property type="evidence" value="ECO:0007669"/>
    <property type="project" value="InterPro"/>
</dbReference>
<evidence type="ECO:0000259" key="4">
    <source>
        <dbReference type="PROSITE" id="PS51071"/>
    </source>
</evidence>
<dbReference type="Pfam" id="PF01418">
    <property type="entry name" value="HTH_6"/>
    <property type="match status" value="1"/>
</dbReference>
<dbReference type="InterPro" id="IPR035472">
    <property type="entry name" value="RpiR-like_SIS"/>
</dbReference>
<dbReference type="CDD" id="cd05013">
    <property type="entry name" value="SIS_RpiR"/>
    <property type="match status" value="1"/>
</dbReference>
<dbReference type="PANTHER" id="PTHR30514:SF21">
    <property type="entry name" value="RPIR-FAMILY TRANSCRIPTIONAL REGULATOR"/>
    <property type="match status" value="1"/>
</dbReference>
<name>A0A7X0RMQ3_9BACL</name>
<dbReference type="Pfam" id="PF01380">
    <property type="entry name" value="SIS"/>
    <property type="match status" value="1"/>
</dbReference>
<dbReference type="GO" id="GO:0003677">
    <property type="term" value="F:DNA binding"/>
    <property type="evidence" value="ECO:0007669"/>
    <property type="project" value="UniProtKB-KW"/>
</dbReference>
<keyword evidence="2" id="KW-0238">DNA-binding</keyword>
<evidence type="ECO:0000256" key="2">
    <source>
        <dbReference type="ARBA" id="ARBA00023125"/>
    </source>
</evidence>
<organism evidence="6 7">
    <name type="scientific">Cohnella nanjingensis</name>
    <dbReference type="NCBI Taxonomy" id="1387779"/>
    <lineage>
        <taxon>Bacteria</taxon>
        <taxon>Bacillati</taxon>
        <taxon>Bacillota</taxon>
        <taxon>Bacilli</taxon>
        <taxon>Bacillales</taxon>
        <taxon>Paenibacillaceae</taxon>
        <taxon>Cohnella</taxon>
    </lineage>
</organism>
<dbReference type="SUPFAM" id="SSF46689">
    <property type="entry name" value="Homeodomain-like"/>
    <property type="match status" value="1"/>
</dbReference>
<dbReference type="PROSITE" id="PS51071">
    <property type="entry name" value="HTH_RPIR"/>
    <property type="match status" value="1"/>
</dbReference>
<dbReference type="InterPro" id="IPR047640">
    <property type="entry name" value="RpiR-like"/>
</dbReference>
<feature type="domain" description="SIS" evidence="5">
    <location>
        <begin position="133"/>
        <end position="274"/>
    </location>
</feature>
<evidence type="ECO:0000256" key="1">
    <source>
        <dbReference type="ARBA" id="ARBA00023015"/>
    </source>
</evidence>
<dbReference type="InterPro" id="IPR046348">
    <property type="entry name" value="SIS_dom_sf"/>
</dbReference>
<dbReference type="InterPro" id="IPR036388">
    <property type="entry name" value="WH-like_DNA-bd_sf"/>
</dbReference>
<gene>
    <name evidence="6" type="ORF">H7C19_05425</name>
</gene>
<comment type="caution">
    <text evidence="6">The sequence shown here is derived from an EMBL/GenBank/DDBJ whole genome shotgun (WGS) entry which is preliminary data.</text>
</comment>
<dbReference type="GO" id="GO:1901135">
    <property type="term" value="P:carbohydrate derivative metabolic process"/>
    <property type="evidence" value="ECO:0007669"/>
    <property type="project" value="InterPro"/>
</dbReference>
<dbReference type="Proteomes" id="UP000547209">
    <property type="component" value="Unassembled WGS sequence"/>
</dbReference>
<keyword evidence="1" id="KW-0805">Transcription regulation</keyword>
<dbReference type="GO" id="GO:0097367">
    <property type="term" value="F:carbohydrate derivative binding"/>
    <property type="evidence" value="ECO:0007669"/>
    <property type="project" value="InterPro"/>
</dbReference>
<dbReference type="InterPro" id="IPR001347">
    <property type="entry name" value="SIS_dom"/>
</dbReference>
<dbReference type="AlphaFoldDB" id="A0A7X0RMQ3"/>
<protein>
    <submittedName>
        <fullName evidence="6">MurR/RpiR family transcriptional regulator</fullName>
    </submittedName>
</protein>
<dbReference type="Gene3D" id="3.40.50.10490">
    <property type="entry name" value="Glucose-6-phosphate isomerase like protein, domain 1"/>
    <property type="match status" value="1"/>
</dbReference>
<reference evidence="6 7" key="1">
    <citation type="submission" date="2020-08" db="EMBL/GenBank/DDBJ databases">
        <title>Cohnella phylogeny.</title>
        <authorList>
            <person name="Dunlap C."/>
        </authorList>
    </citation>
    <scope>NUCLEOTIDE SEQUENCE [LARGE SCALE GENOMIC DNA]</scope>
    <source>
        <strain evidence="6 7">DSM 28246</strain>
    </source>
</reference>
<evidence type="ECO:0000259" key="5">
    <source>
        <dbReference type="PROSITE" id="PS51464"/>
    </source>
</evidence>
<dbReference type="SUPFAM" id="SSF53697">
    <property type="entry name" value="SIS domain"/>
    <property type="match status" value="1"/>
</dbReference>
<evidence type="ECO:0000313" key="7">
    <source>
        <dbReference type="Proteomes" id="UP000547209"/>
    </source>
</evidence>
<evidence type="ECO:0000256" key="3">
    <source>
        <dbReference type="ARBA" id="ARBA00023163"/>
    </source>
</evidence>
<keyword evidence="3" id="KW-0804">Transcription</keyword>
<keyword evidence="7" id="KW-1185">Reference proteome</keyword>
<dbReference type="InterPro" id="IPR000281">
    <property type="entry name" value="HTH_RpiR"/>
</dbReference>
<dbReference type="EMBL" id="JACJVP010000006">
    <property type="protein sequence ID" value="MBB6670123.1"/>
    <property type="molecule type" value="Genomic_DNA"/>
</dbReference>
<dbReference type="InterPro" id="IPR009057">
    <property type="entry name" value="Homeodomain-like_sf"/>
</dbReference>
<feature type="domain" description="HTH rpiR-type" evidence="4">
    <location>
        <begin position="9"/>
        <end position="85"/>
    </location>
</feature>